<comment type="caution">
    <text evidence="2">The sequence shown here is derived from an EMBL/GenBank/DDBJ whole genome shotgun (WGS) entry which is preliminary data.</text>
</comment>
<evidence type="ECO:0000313" key="3">
    <source>
        <dbReference type="Proteomes" id="UP001345219"/>
    </source>
</evidence>
<evidence type="ECO:0000256" key="1">
    <source>
        <dbReference type="SAM" id="MobiDB-lite"/>
    </source>
</evidence>
<gene>
    <name evidence="2" type="ORF">SAY87_021378</name>
</gene>
<feature type="compositionally biased region" description="Polar residues" evidence="1">
    <location>
        <begin position="1"/>
        <end position="22"/>
    </location>
</feature>
<proteinExistence type="predicted"/>
<dbReference type="AlphaFoldDB" id="A0AAN7JQZ1"/>
<name>A0AAN7JQZ1_9MYRT</name>
<accession>A0AAN7JQZ1</accession>
<dbReference type="Proteomes" id="UP001345219">
    <property type="component" value="Chromosome 16"/>
</dbReference>
<reference evidence="2 3" key="1">
    <citation type="journal article" date="2023" name="Hortic Res">
        <title>Pangenome of water caltrop reveals structural variations and asymmetric subgenome divergence after allopolyploidization.</title>
        <authorList>
            <person name="Zhang X."/>
            <person name="Chen Y."/>
            <person name="Wang L."/>
            <person name="Yuan Y."/>
            <person name="Fang M."/>
            <person name="Shi L."/>
            <person name="Lu R."/>
            <person name="Comes H.P."/>
            <person name="Ma Y."/>
            <person name="Chen Y."/>
            <person name="Huang G."/>
            <person name="Zhou Y."/>
            <person name="Zheng Z."/>
            <person name="Qiu Y."/>
        </authorList>
    </citation>
    <scope>NUCLEOTIDE SEQUENCE [LARGE SCALE GENOMIC DNA]</scope>
    <source>
        <tissue evidence="2">Roots</tissue>
    </source>
</reference>
<organism evidence="2 3">
    <name type="scientific">Trapa incisa</name>
    <dbReference type="NCBI Taxonomy" id="236973"/>
    <lineage>
        <taxon>Eukaryota</taxon>
        <taxon>Viridiplantae</taxon>
        <taxon>Streptophyta</taxon>
        <taxon>Embryophyta</taxon>
        <taxon>Tracheophyta</taxon>
        <taxon>Spermatophyta</taxon>
        <taxon>Magnoliopsida</taxon>
        <taxon>eudicotyledons</taxon>
        <taxon>Gunneridae</taxon>
        <taxon>Pentapetalae</taxon>
        <taxon>rosids</taxon>
        <taxon>malvids</taxon>
        <taxon>Myrtales</taxon>
        <taxon>Lythraceae</taxon>
        <taxon>Trapa</taxon>
    </lineage>
</organism>
<feature type="region of interest" description="Disordered" evidence="1">
    <location>
        <begin position="1"/>
        <end position="55"/>
    </location>
</feature>
<feature type="compositionally biased region" description="Basic and acidic residues" evidence="1">
    <location>
        <begin position="150"/>
        <end position="172"/>
    </location>
</feature>
<feature type="region of interest" description="Disordered" evidence="1">
    <location>
        <begin position="150"/>
        <end position="182"/>
    </location>
</feature>
<evidence type="ECO:0000313" key="2">
    <source>
        <dbReference type="EMBL" id="KAK4752580.1"/>
    </source>
</evidence>
<keyword evidence="3" id="KW-1185">Reference proteome</keyword>
<sequence>MTSACRSQACNTSWPQKPNRTRSPGRLPFPTDCSNGGTQVEIESDDDGVGYGEGLGDDVHAVGNDTVEDCGAWDLRELLRLDPQSPREGLFLHVNGIRPSNLWQDERTGQPFLFTVEDSCHPLKDGDDHSPSNLWQDERTGQPFLFTVEDSCHPLKDGDDHSPSNLSQDERTGQPFLFTVIP</sequence>
<dbReference type="EMBL" id="JAXIOK010000016">
    <property type="protein sequence ID" value="KAK4752580.1"/>
    <property type="molecule type" value="Genomic_DNA"/>
</dbReference>
<protein>
    <submittedName>
        <fullName evidence="2">Uncharacterized protein</fullName>
    </submittedName>
</protein>